<dbReference type="OrthoDB" id="4908601at2"/>
<proteinExistence type="predicted"/>
<name>A0A5B0E338_9MICC</name>
<keyword evidence="1" id="KW-0812">Transmembrane</keyword>
<evidence type="ECO:0000256" key="1">
    <source>
        <dbReference type="SAM" id="Phobius"/>
    </source>
</evidence>
<dbReference type="AlphaFoldDB" id="A0A5B0E338"/>
<organism evidence="2 3">
    <name type="scientific">Paeniglutamicibacter gangotriensis</name>
    <dbReference type="NCBI Taxonomy" id="254787"/>
    <lineage>
        <taxon>Bacteria</taxon>
        <taxon>Bacillati</taxon>
        <taxon>Actinomycetota</taxon>
        <taxon>Actinomycetes</taxon>
        <taxon>Micrococcales</taxon>
        <taxon>Micrococcaceae</taxon>
        <taxon>Paeniglutamicibacter</taxon>
    </lineage>
</organism>
<feature type="transmembrane region" description="Helical" evidence="1">
    <location>
        <begin position="79"/>
        <end position="101"/>
    </location>
</feature>
<protein>
    <submittedName>
        <fullName evidence="2">Uncharacterized protein</fullName>
    </submittedName>
</protein>
<keyword evidence="1" id="KW-0472">Membrane</keyword>
<keyword evidence="1" id="KW-1133">Transmembrane helix</keyword>
<gene>
    <name evidence="2" type="ORF">FQ154_19015</name>
</gene>
<dbReference type="RefSeq" id="WP_149620944.1">
    <property type="nucleotide sequence ID" value="NZ_VOBL01000031.1"/>
</dbReference>
<evidence type="ECO:0000313" key="2">
    <source>
        <dbReference type="EMBL" id="KAA0973253.1"/>
    </source>
</evidence>
<dbReference type="EMBL" id="VOBL01000031">
    <property type="protein sequence ID" value="KAA0973253.1"/>
    <property type="molecule type" value="Genomic_DNA"/>
</dbReference>
<evidence type="ECO:0000313" key="3">
    <source>
        <dbReference type="Proteomes" id="UP000323856"/>
    </source>
</evidence>
<sequence>MNTIPTPPANDELDPSLAALLRGSDPCDAEHERAMARSRAHTADIPDGAYLPVISQRLNPAAALMPADAAAKRNAGRGWAAILALAAVGAVIAGVAALGPWGEQPQPAAPPPVVPSPASLEFNPDDDGRMNEFAEAGGKRVTGWLRSALPTDPPALHRTGWLFNTIAVAGSGEVWAQAQDPWVPIDLGSRDTSLLDSTGQGGILAVVATTDGNLESITPVPGPYGIMFTDAKRLATGSVSDARSLMTPDGVHLREPDGNYNGTVLAQFATFEMTYSYTAVPPGPARRFNATAFHSHTNSEALSCITASTGSGEKILAFPEGATASVSIAEPTDLDEPVADYPLRIMPLDGWFDDAGDDSMFLLDTAGTPQATFTGFPTATMGTCGGYSGEVVQFEALAQ</sequence>
<comment type="caution">
    <text evidence="2">The sequence shown here is derived from an EMBL/GenBank/DDBJ whole genome shotgun (WGS) entry which is preliminary data.</text>
</comment>
<dbReference type="Proteomes" id="UP000323856">
    <property type="component" value="Unassembled WGS sequence"/>
</dbReference>
<accession>A0A5B0E338</accession>
<reference evidence="2 3" key="1">
    <citation type="submission" date="2019-07" db="EMBL/GenBank/DDBJ databases">
        <title>Analysis of the biochemical properties, biological activity and biotechnological potential of siderophores and biosurfactants produced by Antarctic psychrotolerant bacteria.</title>
        <authorList>
            <person name="Styczynski M."/>
            <person name="Krucon T."/>
            <person name="Decewicz P."/>
            <person name="Dziewit L."/>
        </authorList>
    </citation>
    <scope>NUCLEOTIDE SEQUENCE [LARGE SCALE GENOMIC DNA]</scope>
    <source>
        <strain evidence="2 3">ANT_H27</strain>
    </source>
</reference>